<evidence type="ECO:0000313" key="3">
    <source>
        <dbReference type="Proteomes" id="UP000014227"/>
    </source>
</evidence>
<dbReference type="RefSeq" id="WP_016484211.1">
    <property type="nucleotide sequence ID" value="NC_021487.1"/>
</dbReference>
<feature type="compositionally biased region" description="Acidic residues" evidence="1">
    <location>
        <begin position="141"/>
        <end position="160"/>
    </location>
</feature>
<name>S0EZY0_CHTCT</name>
<dbReference type="InParanoid" id="S0EZY0"/>
<dbReference type="STRING" id="454171.CP488_01163"/>
<organism evidence="2 3">
    <name type="scientific">Chthonomonas calidirosea (strain DSM 23976 / ICMP 18418 / T49)</name>
    <dbReference type="NCBI Taxonomy" id="1303518"/>
    <lineage>
        <taxon>Bacteria</taxon>
        <taxon>Bacillati</taxon>
        <taxon>Armatimonadota</taxon>
        <taxon>Chthonomonadia</taxon>
        <taxon>Chthonomonadales</taxon>
        <taxon>Chthonomonadaceae</taxon>
        <taxon>Chthonomonas</taxon>
    </lineage>
</organism>
<feature type="region of interest" description="Disordered" evidence="1">
    <location>
        <begin position="141"/>
        <end position="169"/>
    </location>
</feature>
<protein>
    <submittedName>
        <fullName evidence="2">Uncharacterized protein</fullName>
    </submittedName>
</protein>
<proteinExistence type="predicted"/>
<dbReference type="KEGG" id="ccz:CCALI_02923"/>
<accession>S0EZY0</accession>
<dbReference type="HOGENOM" id="CLU_1575711_0_0_0"/>
<dbReference type="EMBL" id="HF951689">
    <property type="protein sequence ID" value="CCW36708.1"/>
    <property type="molecule type" value="Genomic_DNA"/>
</dbReference>
<evidence type="ECO:0000256" key="1">
    <source>
        <dbReference type="SAM" id="MobiDB-lite"/>
    </source>
</evidence>
<gene>
    <name evidence="2" type="ORF">CCALI_02923</name>
</gene>
<sequence length="169" mass="19373">MQNIDQIAPDELWYYYQRGYHCMVRNGFFFRQVLRPALSHVFFQRAVPIFIEYARANHGMGELPPSFAEQLQSCPLSPRDLLHLDYAISLGLAEEQMDALKKAVAPSGTVMDWPGPPIFGAFIAGDMPSVTEKWEKWLLSDDDDIEEEVEDEDDFDEDDGNPPPTRFDL</sequence>
<dbReference type="Proteomes" id="UP000014227">
    <property type="component" value="Chromosome I"/>
</dbReference>
<reference evidence="3" key="1">
    <citation type="submission" date="2013-03" db="EMBL/GenBank/DDBJ databases">
        <title>Genome sequence of Chthonomonas calidirosea, the first sequenced genome from the Armatimonadetes phylum (formally candidate division OP10).</title>
        <authorList>
            <person name="Lee K.C.Y."/>
            <person name="Morgan X.C."/>
            <person name="Dunfield P.F."/>
            <person name="Tamas I."/>
            <person name="Houghton K.M."/>
            <person name="Vyssotski M."/>
            <person name="Ryan J.L.J."/>
            <person name="Lagutin K."/>
            <person name="McDonald I.R."/>
            <person name="Stott M.B."/>
        </authorList>
    </citation>
    <scope>NUCLEOTIDE SEQUENCE [LARGE SCALE GENOMIC DNA]</scope>
    <source>
        <strain evidence="3">DSM 23976 / ICMP 18418 / T49</strain>
    </source>
</reference>
<dbReference type="PATRIC" id="fig|1303518.3.peg.3029"/>
<dbReference type="AlphaFoldDB" id="S0EZY0"/>
<keyword evidence="3" id="KW-1185">Reference proteome</keyword>
<evidence type="ECO:0000313" key="2">
    <source>
        <dbReference type="EMBL" id="CCW36708.1"/>
    </source>
</evidence>